<keyword evidence="3" id="KW-1185">Reference proteome</keyword>
<protein>
    <submittedName>
        <fullName evidence="2">Uncharacterized protein</fullName>
    </submittedName>
</protein>
<feature type="compositionally biased region" description="Low complexity" evidence="1">
    <location>
        <begin position="79"/>
        <end position="88"/>
    </location>
</feature>
<dbReference type="AlphaFoldDB" id="A0A0D3GK51"/>
<feature type="compositionally biased region" description="Basic residues" evidence="1">
    <location>
        <begin position="89"/>
        <end position="104"/>
    </location>
</feature>
<feature type="region of interest" description="Disordered" evidence="1">
    <location>
        <begin position="1"/>
        <end position="31"/>
    </location>
</feature>
<reference evidence="2" key="1">
    <citation type="journal article" date="2009" name="Rice">
        <title>De Novo Next Generation Sequencing of Plant Genomes.</title>
        <authorList>
            <person name="Rounsley S."/>
            <person name="Marri P.R."/>
            <person name="Yu Y."/>
            <person name="He R."/>
            <person name="Sisneros N."/>
            <person name="Goicoechea J.L."/>
            <person name="Lee S.J."/>
            <person name="Angelova A."/>
            <person name="Kudrna D."/>
            <person name="Luo M."/>
            <person name="Affourtit J."/>
            <person name="Desany B."/>
            <person name="Knight J."/>
            <person name="Niazi F."/>
            <person name="Egholm M."/>
            <person name="Wing R.A."/>
        </authorList>
    </citation>
    <scope>NUCLEOTIDE SEQUENCE [LARGE SCALE GENOMIC DNA]</scope>
    <source>
        <strain evidence="2">cv. IRGC 105608</strain>
    </source>
</reference>
<sequence length="155" mass="17136">MQFSPPTPNSVGRTSGGILQTASASPSPPRHRLLLRRRRPRARALLSSPPHLPVRLLPPPRLPSSPAAAARVRRRVLRPRGGATAAARRAPHALHRGPPRRRQGPRGLQPLPRLPRLCLLPPPHLRQILAGICVRCLCRSTFCLSCNECHKRKDI</sequence>
<proteinExistence type="predicted"/>
<dbReference type="Gramene" id="OBART06G25350.2">
    <property type="protein sequence ID" value="OBART06G25350.2"/>
    <property type="gene ID" value="OBART06G25350"/>
</dbReference>
<organism evidence="2">
    <name type="scientific">Oryza barthii</name>
    <dbReference type="NCBI Taxonomy" id="65489"/>
    <lineage>
        <taxon>Eukaryota</taxon>
        <taxon>Viridiplantae</taxon>
        <taxon>Streptophyta</taxon>
        <taxon>Embryophyta</taxon>
        <taxon>Tracheophyta</taxon>
        <taxon>Spermatophyta</taxon>
        <taxon>Magnoliopsida</taxon>
        <taxon>Liliopsida</taxon>
        <taxon>Poales</taxon>
        <taxon>Poaceae</taxon>
        <taxon>BOP clade</taxon>
        <taxon>Oryzoideae</taxon>
        <taxon>Oryzeae</taxon>
        <taxon>Oryzinae</taxon>
        <taxon>Oryza</taxon>
    </lineage>
</organism>
<evidence type="ECO:0000256" key="1">
    <source>
        <dbReference type="SAM" id="MobiDB-lite"/>
    </source>
</evidence>
<feature type="region of interest" description="Disordered" evidence="1">
    <location>
        <begin position="46"/>
        <end position="110"/>
    </location>
</feature>
<evidence type="ECO:0000313" key="3">
    <source>
        <dbReference type="Proteomes" id="UP000026960"/>
    </source>
</evidence>
<reference evidence="2" key="2">
    <citation type="submission" date="2015-03" db="UniProtKB">
        <authorList>
            <consortium name="EnsemblPlants"/>
        </authorList>
    </citation>
    <scope>IDENTIFICATION</scope>
</reference>
<name>A0A0D3GK51_9ORYZ</name>
<evidence type="ECO:0000313" key="2">
    <source>
        <dbReference type="EnsemblPlants" id="OBART06G25350.2"/>
    </source>
</evidence>
<dbReference type="Proteomes" id="UP000026960">
    <property type="component" value="Chromosome 6"/>
</dbReference>
<accession>A0A0D3GK51</accession>
<dbReference type="HOGENOM" id="CLU_1698204_0_0_1"/>
<feature type="compositionally biased region" description="Polar residues" evidence="1">
    <location>
        <begin position="9"/>
        <end position="21"/>
    </location>
</feature>
<dbReference type="EnsemblPlants" id="OBART06G25350.2">
    <property type="protein sequence ID" value="OBART06G25350.2"/>
    <property type="gene ID" value="OBART06G25350"/>
</dbReference>
<feature type="compositionally biased region" description="Pro residues" evidence="1">
    <location>
        <begin position="50"/>
        <end position="63"/>
    </location>
</feature>